<dbReference type="GO" id="GO:0003700">
    <property type="term" value="F:DNA-binding transcription factor activity"/>
    <property type="evidence" value="ECO:0007669"/>
    <property type="project" value="InterPro"/>
</dbReference>
<dbReference type="PANTHER" id="PTHR33164">
    <property type="entry name" value="TRANSCRIPTIONAL REGULATOR, MARR FAMILY"/>
    <property type="match status" value="1"/>
</dbReference>
<dbReference type="InterPro" id="IPR000835">
    <property type="entry name" value="HTH_MarR-typ"/>
</dbReference>
<dbReference type="PANTHER" id="PTHR33164:SF89">
    <property type="entry name" value="MARR FAMILY REGULATORY PROTEIN"/>
    <property type="match status" value="1"/>
</dbReference>
<dbReference type="Gene3D" id="1.10.10.10">
    <property type="entry name" value="Winged helix-like DNA-binding domain superfamily/Winged helix DNA-binding domain"/>
    <property type="match status" value="1"/>
</dbReference>
<dbReference type="Pfam" id="PF12802">
    <property type="entry name" value="MarR_2"/>
    <property type="match status" value="1"/>
</dbReference>
<comment type="caution">
    <text evidence="2">The sequence shown here is derived from an EMBL/GenBank/DDBJ whole genome shotgun (WGS) entry which is preliminary data.</text>
</comment>
<dbReference type="AlphaFoldDB" id="A0A9D2Q005"/>
<name>A0A9D2Q005_9MICO</name>
<dbReference type="Proteomes" id="UP000823854">
    <property type="component" value="Unassembled WGS sequence"/>
</dbReference>
<dbReference type="SUPFAM" id="SSF46785">
    <property type="entry name" value="Winged helix' DNA-binding domain"/>
    <property type="match status" value="1"/>
</dbReference>
<dbReference type="PRINTS" id="PR00598">
    <property type="entry name" value="HTHMARR"/>
</dbReference>
<dbReference type="EMBL" id="DWWC01000036">
    <property type="protein sequence ID" value="HJC68400.1"/>
    <property type="molecule type" value="Genomic_DNA"/>
</dbReference>
<dbReference type="InterPro" id="IPR036388">
    <property type="entry name" value="WH-like_DNA-bd_sf"/>
</dbReference>
<feature type="domain" description="HTH marR-type" evidence="1">
    <location>
        <begin position="6"/>
        <end position="138"/>
    </location>
</feature>
<organism evidence="2 3">
    <name type="scientific">Candidatus Brachybacterium intestinipullorum</name>
    <dbReference type="NCBI Taxonomy" id="2838512"/>
    <lineage>
        <taxon>Bacteria</taxon>
        <taxon>Bacillati</taxon>
        <taxon>Actinomycetota</taxon>
        <taxon>Actinomycetes</taxon>
        <taxon>Micrococcales</taxon>
        <taxon>Dermabacteraceae</taxon>
        <taxon>Brachybacterium</taxon>
    </lineage>
</organism>
<evidence type="ECO:0000313" key="3">
    <source>
        <dbReference type="Proteomes" id="UP000823854"/>
    </source>
</evidence>
<dbReference type="GO" id="GO:0006950">
    <property type="term" value="P:response to stress"/>
    <property type="evidence" value="ECO:0007669"/>
    <property type="project" value="TreeGrafter"/>
</dbReference>
<reference evidence="2" key="1">
    <citation type="journal article" date="2021" name="PeerJ">
        <title>Extensive microbial diversity within the chicken gut microbiome revealed by metagenomics and culture.</title>
        <authorList>
            <person name="Gilroy R."/>
            <person name="Ravi A."/>
            <person name="Getino M."/>
            <person name="Pursley I."/>
            <person name="Horton D.L."/>
            <person name="Alikhan N.F."/>
            <person name="Baker D."/>
            <person name="Gharbi K."/>
            <person name="Hall N."/>
            <person name="Watson M."/>
            <person name="Adriaenssens E.M."/>
            <person name="Foster-Nyarko E."/>
            <person name="Jarju S."/>
            <person name="Secka A."/>
            <person name="Antonio M."/>
            <person name="Oren A."/>
            <person name="Chaudhuri R.R."/>
            <person name="La Ragione R."/>
            <person name="Hildebrand F."/>
            <person name="Pallen M.J."/>
        </authorList>
    </citation>
    <scope>NUCLEOTIDE SEQUENCE</scope>
    <source>
        <strain evidence="2">CHK130-7132</strain>
    </source>
</reference>
<protein>
    <submittedName>
        <fullName evidence="2">MarR family winged helix-turn-helix transcriptional regulator</fullName>
    </submittedName>
</protein>
<sequence>MTSSRHHRVAFLLAQLGSDAASGFEQTLRPLGITPSDAGVLRFVGRNPGISQRAVSEHVGVGSSRIVAVLDRLESRGLVERRRSRADRRSHELNLTELGRELLTEVGQLARQHEQDYTATLEPDEVEQLQDVLGRIASARGLSVDIHRDSSVN</sequence>
<proteinExistence type="predicted"/>
<dbReference type="SMART" id="SM00347">
    <property type="entry name" value="HTH_MARR"/>
    <property type="match status" value="1"/>
</dbReference>
<reference evidence="2" key="2">
    <citation type="submission" date="2021-04" db="EMBL/GenBank/DDBJ databases">
        <authorList>
            <person name="Gilroy R."/>
        </authorList>
    </citation>
    <scope>NUCLEOTIDE SEQUENCE</scope>
    <source>
        <strain evidence="2">CHK130-7132</strain>
    </source>
</reference>
<dbReference type="InterPro" id="IPR036390">
    <property type="entry name" value="WH_DNA-bd_sf"/>
</dbReference>
<accession>A0A9D2Q005</accession>
<gene>
    <name evidence="2" type="ORF">H9932_01815</name>
</gene>
<dbReference type="InterPro" id="IPR039422">
    <property type="entry name" value="MarR/SlyA-like"/>
</dbReference>
<dbReference type="PROSITE" id="PS50995">
    <property type="entry name" value="HTH_MARR_2"/>
    <property type="match status" value="1"/>
</dbReference>
<evidence type="ECO:0000313" key="2">
    <source>
        <dbReference type="EMBL" id="HJC68400.1"/>
    </source>
</evidence>
<evidence type="ECO:0000259" key="1">
    <source>
        <dbReference type="PROSITE" id="PS50995"/>
    </source>
</evidence>